<dbReference type="AlphaFoldDB" id="A0A8T1U6Z1"/>
<accession>A0A8T1U6Z1</accession>
<name>A0A8T1U6Z1_9STRA</name>
<organism evidence="2 3">
    <name type="scientific">Phytophthora cactorum</name>
    <dbReference type="NCBI Taxonomy" id="29920"/>
    <lineage>
        <taxon>Eukaryota</taxon>
        <taxon>Sar</taxon>
        <taxon>Stramenopiles</taxon>
        <taxon>Oomycota</taxon>
        <taxon>Peronosporomycetes</taxon>
        <taxon>Peronosporales</taxon>
        <taxon>Peronosporaceae</taxon>
        <taxon>Phytophthora</taxon>
    </lineage>
</organism>
<evidence type="ECO:0000256" key="1">
    <source>
        <dbReference type="SAM" id="MobiDB-lite"/>
    </source>
</evidence>
<sequence length="49" mass="5832">MACIPPREKRHSQACAGTGTGWREEARDPHARRRVIKRMKWLTMEKELR</sequence>
<dbReference type="EMBL" id="JAENGZ010000585">
    <property type="protein sequence ID" value="KAG6956796.1"/>
    <property type="molecule type" value="Genomic_DNA"/>
</dbReference>
<reference evidence="2" key="1">
    <citation type="submission" date="2021-01" db="EMBL/GenBank/DDBJ databases">
        <title>Phytophthora aleatoria, a newly-described species from Pinus radiata is distinct from Phytophthora cactorum isolates based on comparative genomics.</title>
        <authorList>
            <person name="Mcdougal R."/>
            <person name="Panda P."/>
            <person name="Williams N."/>
            <person name="Studholme D.J."/>
        </authorList>
    </citation>
    <scope>NUCLEOTIDE SEQUENCE</scope>
    <source>
        <strain evidence="2">NZFS 3830</strain>
    </source>
</reference>
<proteinExistence type="predicted"/>
<gene>
    <name evidence="2" type="ORF">JG687_00010374</name>
</gene>
<evidence type="ECO:0000313" key="3">
    <source>
        <dbReference type="Proteomes" id="UP000688947"/>
    </source>
</evidence>
<dbReference type="Proteomes" id="UP000688947">
    <property type="component" value="Unassembled WGS sequence"/>
</dbReference>
<comment type="caution">
    <text evidence="2">The sequence shown here is derived from an EMBL/GenBank/DDBJ whole genome shotgun (WGS) entry which is preliminary data.</text>
</comment>
<protein>
    <submittedName>
        <fullName evidence="2">Uncharacterized protein</fullName>
    </submittedName>
</protein>
<evidence type="ECO:0000313" key="2">
    <source>
        <dbReference type="EMBL" id="KAG6956796.1"/>
    </source>
</evidence>
<feature type="region of interest" description="Disordered" evidence="1">
    <location>
        <begin position="1"/>
        <end position="29"/>
    </location>
</feature>